<evidence type="ECO:0000256" key="7">
    <source>
        <dbReference type="ARBA" id="ARBA00022833"/>
    </source>
</evidence>
<dbReference type="CDD" id="cd10544">
    <property type="entry name" value="SET_SETMAR"/>
    <property type="match status" value="1"/>
</dbReference>
<dbReference type="PANTHER" id="PTHR46223">
    <property type="entry name" value="HISTONE-LYSINE N-METHYLTRANSFERASE SUV39H"/>
    <property type="match status" value="1"/>
</dbReference>
<feature type="domain" description="Pre-SET" evidence="11">
    <location>
        <begin position="50"/>
        <end position="115"/>
    </location>
</feature>
<dbReference type="PROSITE" id="PS50280">
    <property type="entry name" value="SET"/>
    <property type="match status" value="1"/>
</dbReference>
<dbReference type="RefSeq" id="XP_028854962.1">
    <property type="nucleotide sequence ID" value="XM_028999129.1"/>
</dbReference>
<evidence type="ECO:0000313" key="13">
    <source>
        <dbReference type="Ensembl" id="ENSDCDP00010055972.1"/>
    </source>
</evidence>
<keyword evidence="4" id="KW-0808">Transferase</keyword>
<accession>A0AAY4EEC7</accession>
<keyword evidence="2" id="KW-0158">Chromosome</keyword>
<dbReference type="Pfam" id="PF05033">
    <property type="entry name" value="Pre-SET"/>
    <property type="match status" value="1"/>
</dbReference>
<evidence type="ECO:0000256" key="5">
    <source>
        <dbReference type="ARBA" id="ARBA00022691"/>
    </source>
</evidence>
<dbReference type="GO" id="GO:0032259">
    <property type="term" value="P:methylation"/>
    <property type="evidence" value="ECO:0007669"/>
    <property type="project" value="UniProtKB-KW"/>
</dbReference>
<dbReference type="PROSITE" id="PS50868">
    <property type="entry name" value="POST_SET"/>
    <property type="match status" value="1"/>
</dbReference>
<evidence type="ECO:0000259" key="12">
    <source>
        <dbReference type="PROSITE" id="PS50868"/>
    </source>
</evidence>
<evidence type="ECO:0000259" key="11">
    <source>
        <dbReference type="PROSITE" id="PS50867"/>
    </source>
</evidence>
<feature type="domain" description="SET" evidence="10">
    <location>
        <begin position="111"/>
        <end position="235"/>
    </location>
</feature>
<keyword evidence="6" id="KW-0479">Metal-binding</keyword>
<evidence type="ECO:0008006" key="15">
    <source>
        <dbReference type="Google" id="ProtNLM"/>
    </source>
</evidence>
<dbReference type="GO" id="GO:0005694">
    <property type="term" value="C:chromosome"/>
    <property type="evidence" value="ECO:0007669"/>
    <property type="project" value="UniProtKB-SubCell"/>
</dbReference>
<evidence type="ECO:0000256" key="8">
    <source>
        <dbReference type="ARBA" id="ARBA00022853"/>
    </source>
</evidence>
<dbReference type="PANTHER" id="PTHR46223:SF3">
    <property type="entry name" value="HISTONE-LYSINE N-METHYLTRANSFERASE SET-23"/>
    <property type="match status" value="1"/>
</dbReference>
<evidence type="ECO:0000313" key="14">
    <source>
        <dbReference type="Proteomes" id="UP000694580"/>
    </source>
</evidence>
<evidence type="ECO:0000256" key="4">
    <source>
        <dbReference type="ARBA" id="ARBA00022679"/>
    </source>
</evidence>
<keyword evidence="5" id="KW-0949">S-adenosyl-L-methionine</keyword>
<evidence type="ECO:0000256" key="1">
    <source>
        <dbReference type="ARBA" id="ARBA00004286"/>
    </source>
</evidence>
<dbReference type="InterPro" id="IPR046341">
    <property type="entry name" value="SET_dom_sf"/>
</dbReference>
<dbReference type="InterPro" id="IPR007728">
    <property type="entry name" value="Pre-SET_dom"/>
</dbReference>
<organism evidence="13 14">
    <name type="scientific">Denticeps clupeoides</name>
    <name type="common">denticle herring</name>
    <dbReference type="NCBI Taxonomy" id="299321"/>
    <lineage>
        <taxon>Eukaryota</taxon>
        <taxon>Metazoa</taxon>
        <taxon>Chordata</taxon>
        <taxon>Craniata</taxon>
        <taxon>Vertebrata</taxon>
        <taxon>Euteleostomi</taxon>
        <taxon>Actinopterygii</taxon>
        <taxon>Neopterygii</taxon>
        <taxon>Teleostei</taxon>
        <taxon>Clupei</taxon>
        <taxon>Clupeiformes</taxon>
        <taxon>Denticipitoidei</taxon>
        <taxon>Denticipitidae</taxon>
        <taxon>Denticeps</taxon>
    </lineage>
</organism>
<dbReference type="SMART" id="SM00468">
    <property type="entry name" value="PreSET"/>
    <property type="match status" value="1"/>
</dbReference>
<evidence type="ECO:0000256" key="9">
    <source>
        <dbReference type="SAM" id="MobiDB-lite"/>
    </source>
</evidence>
<evidence type="ECO:0000259" key="10">
    <source>
        <dbReference type="PROSITE" id="PS50280"/>
    </source>
</evidence>
<dbReference type="InterPro" id="IPR003616">
    <property type="entry name" value="Post-SET_dom"/>
</dbReference>
<keyword evidence="8" id="KW-0156">Chromatin regulator</keyword>
<evidence type="ECO:0000256" key="3">
    <source>
        <dbReference type="ARBA" id="ARBA00022603"/>
    </source>
</evidence>
<dbReference type="GO" id="GO:0005634">
    <property type="term" value="C:nucleus"/>
    <property type="evidence" value="ECO:0007669"/>
    <property type="project" value="InterPro"/>
</dbReference>
<protein>
    <recommendedName>
        <fullName evidence="15">Histone-lysine N-methyltransferase SETMAR</fullName>
    </recommendedName>
</protein>
<sequence length="280" mass="30345">MRDLSHGLENVAVAIDENAVREYGFPEFEYTPENVSGPGCSADPGEVTLPGCECRAQSCHPATCGCQRRFGPPYDERGGLLRRQDDGTGLCRPVMECNVLCGCGESCRNRVVLRVFRTQDRGWGVQAAEAVPRGRFVCEYAGEVIGREEAQRRQLAQGPGDMNYIIAVREHAGQGPAHETFVDPARVGNVGRFINHSCQPNLVMTPVRVHSAVPRLALFAGRDIAAHEEVTFDYSGRFGNGEGGPGEPGGTKGTHQRKPCYCGTQKCAGFLPLDVTVLHS</sequence>
<dbReference type="PROSITE" id="PS50867">
    <property type="entry name" value="PRE_SET"/>
    <property type="match status" value="1"/>
</dbReference>
<dbReference type="InterPro" id="IPR050973">
    <property type="entry name" value="H3K9_Histone-Lys_N-MTase"/>
</dbReference>
<dbReference type="GO" id="GO:0008270">
    <property type="term" value="F:zinc ion binding"/>
    <property type="evidence" value="ECO:0007669"/>
    <property type="project" value="InterPro"/>
</dbReference>
<gene>
    <name evidence="13" type="primary">setmar</name>
</gene>
<dbReference type="Proteomes" id="UP000694580">
    <property type="component" value="Chromosome 12"/>
</dbReference>
<evidence type="ECO:0000256" key="2">
    <source>
        <dbReference type="ARBA" id="ARBA00022454"/>
    </source>
</evidence>
<dbReference type="Gene3D" id="2.170.270.10">
    <property type="entry name" value="SET domain"/>
    <property type="match status" value="1"/>
</dbReference>
<reference evidence="13" key="2">
    <citation type="submission" date="2025-08" db="UniProtKB">
        <authorList>
            <consortium name="Ensembl"/>
        </authorList>
    </citation>
    <scope>IDENTIFICATION</scope>
</reference>
<dbReference type="AlphaFoldDB" id="A0AAY4EEC7"/>
<feature type="compositionally biased region" description="Gly residues" evidence="9">
    <location>
        <begin position="238"/>
        <end position="252"/>
    </location>
</feature>
<dbReference type="Pfam" id="PF00856">
    <property type="entry name" value="SET"/>
    <property type="match status" value="1"/>
</dbReference>
<feature type="region of interest" description="Disordered" evidence="9">
    <location>
        <begin position="237"/>
        <end position="256"/>
    </location>
</feature>
<keyword evidence="14" id="KW-1185">Reference proteome</keyword>
<dbReference type="Ensembl" id="ENSDCDT00010066589.1">
    <property type="protein sequence ID" value="ENSDCDP00010055972.1"/>
    <property type="gene ID" value="ENSDCDG00010031997.1"/>
</dbReference>
<dbReference type="SMART" id="SM00317">
    <property type="entry name" value="SET"/>
    <property type="match status" value="1"/>
</dbReference>
<dbReference type="GeneTree" id="ENSGT00940000162663"/>
<name>A0AAY4EEC7_9TELE</name>
<dbReference type="GeneID" id="114801138"/>
<evidence type="ECO:0000256" key="6">
    <source>
        <dbReference type="ARBA" id="ARBA00022723"/>
    </source>
</evidence>
<feature type="domain" description="Post-SET" evidence="12">
    <location>
        <begin position="256"/>
        <end position="272"/>
    </location>
</feature>
<reference evidence="13 14" key="1">
    <citation type="submission" date="2020-06" db="EMBL/GenBank/DDBJ databases">
        <authorList>
            <consortium name="Wellcome Sanger Institute Data Sharing"/>
        </authorList>
    </citation>
    <scope>NUCLEOTIDE SEQUENCE [LARGE SCALE GENOMIC DNA]</scope>
</reference>
<dbReference type="InterPro" id="IPR001214">
    <property type="entry name" value="SET_dom"/>
</dbReference>
<keyword evidence="7" id="KW-0862">Zinc</keyword>
<keyword evidence="3" id="KW-0489">Methyltransferase</keyword>
<proteinExistence type="predicted"/>
<reference evidence="13" key="3">
    <citation type="submission" date="2025-09" db="UniProtKB">
        <authorList>
            <consortium name="Ensembl"/>
        </authorList>
    </citation>
    <scope>IDENTIFICATION</scope>
</reference>
<dbReference type="GO" id="GO:0042054">
    <property type="term" value="F:histone methyltransferase activity"/>
    <property type="evidence" value="ECO:0007669"/>
    <property type="project" value="InterPro"/>
</dbReference>
<dbReference type="SUPFAM" id="SSF82199">
    <property type="entry name" value="SET domain"/>
    <property type="match status" value="1"/>
</dbReference>
<comment type="subcellular location">
    <subcellularLocation>
        <location evidence="1">Chromosome</location>
    </subcellularLocation>
</comment>